<feature type="transmembrane region" description="Helical" evidence="1">
    <location>
        <begin position="49"/>
        <end position="67"/>
    </location>
</feature>
<keyword evidence="1" id="KW-0812">Transmembrane</keyword>
<comment type="caution">
    <text evidence="2">The sequence shown here is derived from an EMBL/GenBank/DDBJ whole genome shotgun (WGS) entry which is preliminary data.</text>
</comment>
<keyword evidence="1" id="KW-1133">Transmembrane helix</keyword>
<accession>A0A8H3B1V1</accession>
<protein>
    <submittedName>
        <fullName evidence="2">Uncharacterized protein</fullName>
    </submittedName>
</protein>
<dbReference type="AlphaFoldDB" id="A0A8H3B1V1"/>
<evidence type="ECO:0000313" key="3">
    <source>
        <dbReference type="Proteomes" id="UP000663831"/>
    </source>
</evidence>
<dbReference type="Proteomes" id="UP000663831">
    <property type="component" value="Unassembled WGS sequence"/>
</dbReference>
<reference evidence="2" key="1">
    <citation type="submission" date="2021-01" db="EMBL/GenBank/DDBJ databases">
        <authorList>
            <person name="Kaushik A."/>
        </authorList>
    </citation>
    <scope>NUCLEOTIDE SEQUENCE</scope>
    <source>
        <strain evidence="2">AG3-1AP</strain>
    </source>
</reference>
<evidence type="ECO:0000313" key="2">
    <source>
        <dbReference type="EMBL" id="CAE6445712.1"/>
    </source>
</evidence>
<keyword evidence="1" id="KW-0472">Membrane</keyword>
<feature type="transmembrane region" description="Helical" evidence="1">
    <location>
        <begin position="79"/>
        <end position="99"/>
    </location>
</feature>
<sequence length="128" mass="14357">MPHSSLTVSIPPRVDPPILVAQERGDLTRRDSTLLNAYEHVASHYSQGAYAWNWPISFTGAIGMLASRALVRWHSLVRYRLLTGVLIVIYVAYSLFIVLRRLNTPKSLHGLCILCDCDTITRYPSSSS</sequence>
<proteinExistence type="predicted"/>
<organism evidence="2 3">
    <name type="scientific">Rhizoctonia solani</name>
    <dbReference type="NCBI Taxonomy" id="456999"/>
    <lineage>
        <taxon>Eukaryota</taxon>
        <taxon>Fungi</taxon>
        <taxon>Dikarya</taxon>
        <taxon>Basidiomycota</taxon>
        <taxon>Agaricomycotina</taxon>
        <taxon>Agaricomycetes</taxon>
        <taxon>Cantharellales</taxon>
        <taxon>Ceratobasidiaceae</taxon>
        <taxon>Rhizoctonia</taxon>
    </lineage>
</organism>
<name>A0A8H3B1V1_9AGAM</name>
<evidence type="ECO:0000256" key="1">
    <source>
        <dbReference type="SAM" id="Phobius"/>
    </source>
</evidence>
<gene>
    <name evidence="2" type="ORF">RDB_LOCUS59809</name>
</gene>
<dbReference type="EMBL" id="CAJMWV010001767">
    <property type="protein sequence ID" value="CAE6445712.1"/>
    <property type="molecule type" value="Genomic_DNA"/>
</dbReference>